<proteinExistence type="predicted"/>
<dbReference type="AlphaFoldDB" id="A0A832A1Q8"/>
<comment type="caution">
    <text evidence="2">The sequence shown here is derived from an EMBL/GenBank/DDBJ whole genome shotgun (WGS) entry which is preliminary data.</text>
</comment>
<protein>
    <submittedName>
        <fullName evidence="2">Ribonuclease Z</fullName>
    </submittedName>
</protein>
<dbReference type="GO" id="GO:0042781">
    <property type="term" value="F:3'-tRNA processing endoribonuclease activity"/>
    <property type="evidence" value="ECO:0007669"/>
    <property type="project" value="TreeGrafter"/>
</dbReference>
<accession>A0A832A1Q8</accession>
<dbReference type="InterPro" id="IPR036866">
    <property type="entry name" value="RibonucZ/Hydroxyglut_hydro"/>
</dbReference>
<dbReference type="SUPFAM" id="SSF56281">
    <property type="entry name" value="Metallo-hydrolase/oxidoreductase"/>
    <property type="match status" value="1"/>
</dbReference>
<dbReference type="CDD" id="cd16272">
    <property type="entry name" value="RNaseZ_MBL-fold"/>
    <property type="match status" value="1"/>
</dbReference>
<evidence type="ECO:0000259" key="1">
    <source>
        <dbReference type="Pfam" id="PF12706"/>
    </source>
</evidence>
<reference evidence="2" key="1">
    <citation type="journal article" date="2020" name="mSystems">
        <title>Genome- and Community-Level Interaction Insights into Carbon Utilization and Element Cycling Functions of Hydrothermarchaeota in Hydrothermal Sediment.</title>
        <authorList>
            <person name="Zhou Z."/>
            <person name="Liu Y."/>
            <person name="Xu W."/>
            <person name="Pan J."/>
            <person name="Luo Z.H."/>
            <person name="Li M."/>
        </authorList>
    </citation>
    <scope>NUCLEOTIDE SEQUENCE [LARGE SCALE GENOMIC DNA]</scope>
    <source>
        <strain evidence="2">SpSt-456</strain>
    </source>
</reference>
<name>A0A832A1Q8_9BACT</name>
<dbReference type="Pfam" id="PF12706">
    <property type="entry name" value="Lactamase_B_2"/>
    <property type="match status" value="1"/>
</dbReference>
<feature type="domain" description="Metallo-beta-lactamase" evidence="1">
    <location>
        <begin position="45"/>
        <end position="232"/>
    </location>
</feature>
<organism evidence="2">
    <name type="scientific">Desulfacinum infernum</name>
    <dbReference type="NCBI Taxonomy" id="35837"/>
    <lineage>
        <taxon>Bacteria</taxon>
        <taxon>Pseudomonadati</taxon>
        <taxon>Thermodesulfobacteriota</taxon>
        <taxon>Syntrophobacteria</taxon>
        <taxon>Syntrophobacterales</taxon>
        <taxon>Syntrophobacteraceae</taxon>
        <taxon>Desulfacinum</taxon>
    </lineage>
</organism>
<dbReference type="InterPro" id="IPR001279">
    <property type="entry name" value="Metallo-B-lactamas"/>
</dbReference>
<dbReference type="PANTHER" id="PTHR46018">
    <property type="entry name" value="ZINC PHOSPHODIESTERASE ELAC PROTEIN 1"/>
    <property type="match status" value="1"/>
</dbReference>
<dbReference type="Gene3D" id="3.60.15.10">
    <property type="entry name" value="Ribonuclease Z/Hydroxyacylglutathione hydrolase-like"/>
    <property type="match status" value="1"/>
</dbReference>
<dbReference type="EMBL" id="DSTK01000035">
    <property type="protein sequence ID" value="HFK97948.1"/>
    <property type="molecule type" value="Genomic_DNA"/>
</dbReference>
<dbReference type="PANTHER" id="PTHR46018:SF7">
    <property type="entry name" value="RIBONUCLEASE Z"/>
    <property type="match status" value="1"/>
</dbReference>
<gene>
    <name evidence="2" type="ORF">ENS06_11600</name>
</gene>
<evidence type="ECO:0000313" key="2">
    <source>
        <dbReference type="EMBL" id="HFK97948.1"/>
    </source>
</evidence>
<sequence>MMEREREKSVTVRFLGVGEACDETQPNTSLLIEAEKGGDAASIQILLDCGFSVTHRYFQACADPEALDVLWVSHFHGDHFFGVPLLFLRFWEMKRRKPLIVVSQPGGLDAMFRAMELAYPGFVRKLTFPLEEVVLDAGETREIHGTVWRAAQTEHGQKNLSVRIDGPSWSLFYSGDGRPTAETEELAQGCACAVHEAFVINGAESVYGHGTIQRCLQWAEAAGVRRLALVHIQRDVRRTQWRDIQAMVGAWRGVEAVVPESGDVLRLV</sequence>